<dbReference type="EMBL" id="FN595235">
    <property type="protein sequence ID" value="CCB47384.1"/>
    <property type="molecule type" value="Genomic_DNA"/>
</dbReference>
<evidence type="ECO:0000256" key="5">
    <source>
        <dbReference type="ARBA" id="ARBA00035114"/>
    </source>
</evidence>
<evidence type="ECO:0000256" key="3">
    <source>
        <dbReference type="ARBA" id="ARBA00022989"/>
    </source>
</evidence>
<organism evidence="7 8">
    <name type="scientific">Vitis vinifera</name>
    <name type="common">Grape</name>
    <dbReference type="NCBI Taxonomy" id="29760"/>
    <lineage>
        <taxon>Eukaryota</taxon>
        <taxon>Viridiplantae</taxon>
        <taxon>Streptophyta</taxon>
        <taxon>Embryophyta</taxon>
        <taxon>Tracheophyta</taxon>
        <taxon>Spermatophyta</taxon>
        <taxon>Magnoliopsida</taxon>
        <taxon>eudicotyledons</taxon>
        <taxon>Gunneridae</taxon>
        <taxon>Pentapetalae</taxon>
        <taxon>rosids</taxon>
        <taxon>Vitales</taxon>
        <taxon>Vitaceae</taxon>
        <taxon>Viteae</taxon>
        <taxon>Vitis</taxon>
    </lineage>
</organism>
<dbReference type="PaxDb" id="29760-VIT_12s0028g01900.t01"/>
<dbReference type="HOGENOM" id="CLU_181842_0_0_1"/>
<dbReference type="Pfam" id="PF05633">
    <property type="entry name" value="ROH1-like"/>
    <property type="match status" value="1"/>
</dbReference>
<feature type="chain" id="PRO_5012429382" evidence="6">
    <location>
        <begin position="16"/>
        <end position="99"/>
    </location>
</feature>
<evidence type="ECO:0000313" key="7">
    <source>
        <dbReference type="EMBL" id="CCB47384.1"/>
    </source>
</evidence>
<accession>F6H516</accession>
<comment type="similarity">
    <text evidence="5">Belongs to the ROH1 family.</text>
</comment>
<protein>
    <submittedName>
        <fullName evidence="7">Uncharacterized protein</fullName>
    </submittedName>
</protein>
<dbReference type="OrthoDB" id="1734189at2759"/>
<comment type="subcellular location">
    <subcellularLocation>
        <location evidence="1">Membrane</location>
        <topology evidence="1">Single-pass membrane protein</topology>
    </subcellularLocation>
</comment>
<dbReference type="GO" id="GO:0016020">
    <property type="term" value="C:membrane"/>
    <property type="evidence" value="ECO:0007669"/>
    <property type="project" value="UniProtKB-SubCell"/>
</dbReference>
<dbReference type="Proteomes" id="UP000009183">
    <property type="component" value="Chromosome 12"/>
</dbReference>
<keyword evidence="3" id="KW-1133">Transmembrane helix</keyword>
<dbReference type="PANTHER" id="PTHR31509">
    <property type="entry name" value="BPS1-LIKE PROTEIN"/>
    <property type="match status" value="1"/>
</dbReference>
<evidence type="ECO:0000256" key="6">
    <source>
        <dbReference type="SAM" id="SignalP"/>
    </source>
</evidence>
<dbReference type="InterPro" id="IPR008511">
    <property type="entry name" value="ROH1-like"/>
</dbReference>
<dbReference type="InParanoid" id="F6H516"/>
<name>F6H516_VITVI</name>
<gene>
    <name evidence="7" type="ordered locus">VIT_12s0028g01900</name>
</gene>
<evidence type="ECO:0000313" key="8">
    <source>
        <dbReference type="Proteomes" id="UP000009183"/>
    </source>
</evidence>
<sequence>MSHVLMFVLWALVAAIPCQDRGLQIHCSVPRRSSWSAPFILLQERIMEDSKKRERRNSSGLLKEINQMERCASHMTDLVDSVHFPLTDEHKTEAGQQEQ</sequence>
<keyword evidence="6" id="KW-0732">Signal</keyword>
<evidence type="ECO:0000256" key="4">
    <source>
        <dbReference type="ARBA" id="ARBA00023136"/>
    </source>
</evidence>
<proteinExistence type="inferred from homology"/>
<keyword evidence="8" id="KW-1185">Reference proteome</keyword>
<evidence type="ECO:0000256" key="2">
    <source>
        <dbReference type="ARBA" id="ARBA00022692"/>
    </source>
</evidence>
<reference evidence="8" key="1">
    <citation type="journal article" date="2007" name="Nature">
        <title>The grapevine genome sequence suggests ancestral hexaploidization in major angiosperm phyla.</title>
        <authorList>
            <consortium name="The French-Italian Public Consortium for Grapevine Genome Characterization."/>
            <person name="Jaillon O."/>
            <person name="Aury J.-M."/>
            <person name="Noel B."/>
            <person name="Policriti A."/>
            <person name="Clepet C."/>
            <person name="Casagrande A."/>
            <person name="Choisne N."/>
            <person name="Aubourg S."/>
            <person name="Vitulo N."/>
            <person name="Jubin C."/>
            <person name="Vezzi A."/>
            <person name="Legeai F."/>
            <person name="Hugueney P."/>
            <person name="Dasilva C."/>
            <person name="Horner D."/>
            <person name="Mica E."/>
            <person name="Jublot D."/>
            <person name="Poulain J."/>
            <person name="Bruyere C."/>
            <person name="Billault A."/>
            <person name="Segurens B."/>
            <person name="Gouyvenoux M."/>
            <person name="Ugarte E."/>
            <person name="Cattonaro F."/>
            <person name="Anthouard V."/>
            <person name="Vico V."/>
            <person name="Del Fabbro C."/>
            <person name="Alaux M."/>
            <person name="Di Gaspero G."/>
            <person name="Dumas V."/>
            <person name="Felice N."/>
            <person name="Paillard S."/>
            <person name="Juman I."/>
            <person name="Moroldo M."/>
            <person name="Scalabrin S."/>
            <person name="Canaguier A."/>
            <person name="Le Clainche I."/>
            <person name="Malacrida G."/>
            <person name="Durand E."/>
            <person name="Pesole G."/>
            <person name="Laucou V."/>
            <person name="Chatelet P."/>
            <person name="Merdinoglu D."/>
            <person name="Delledonne M."/>
            <person name="Pezzotti M."/>
            <person name="Lecharny A."/>
            <person name="Scarpelli C."/>
            <person name="Artiguenave F."/>
            <person name="Pe M.E."/>
            <person name="Valle G."/>
            <person name="Morgante M."/>
            <person name="Caboche M."/>
            <person name="Adam-Blondon A.-F."/>
            <person name="Weissenbach J."/>
            <person name="Quetier F."/>
            <person name="Wincker P."/>
        </authorList>
    </citation>
    <scope>NUCLEOTIDE SEQUENCE [LARGE SCALE GENOMIC DNA]</scope>
    <source>
        <strain evidence="8">cv. Pinot noir / PN40024</strain>
    </source>
</reference>
<keyword evidence="2" id="KW-0812">Transmembrane</keyword>
<feature type="signal peptide" evidence="6">
    <location>
        <begin position="1"/>
        <end position="15"/>
    </location>
</feature>
<evidence type="ECO:0000256" key="1">
    <source>
        <dbReference type="ARBA" id="ARBA00004167"/>
    </source>
</evidence>
<keyword evidence="4" id="KW-0472">Membrane</keyword>
<dbReference type="AlphaFoldDB" id="F6H516"/>
<dbReference type="eggNOG" id="ENOG502QQUT">
    <property type="taxonomic scope" value="Eukaryota"/>
</dbReference>